<dbReference type="EMBL" id="VSSQ01029652">
    <property type="protein sequence ID" value="MPM79874.1"/>
    <property type="molecule type" value="Genomic_DNA"/>
</dbReference>
<protein>
    <submittedName>
        <fullName evidence="1">Uncharacterized protein</fullName>
    </submittedName>
</protein>
<accession>A0A645CSK0</accession>
<name>A0A645CSK0_9ZZZZ</name>
<comment type="caution">
    <text evidence="1">The sequence shown here is derived from an EMBL/GenBank/DDBJ whole genome shotgun (WGS) entry which is preliminary data.</text>
</comment>
<dbReference type="AlphaFoldDB" id="A0A645CSK0"/>
<sequence length="136" mass="14249">MADLGSFTITGLTVFFTSVTSPAAEMMTVPGEKTFSSPYFWVIDKESLPVGMLIPKEQAKSLQASTALYKRASSPGFLQGHIQLALSETESKPSFNGAQTILVRASAIASTEPASGLAKAASGACPIEVEIPALPR</sequence>
<reference evidence="1" key="1">
    <citation type="submission" date="2019-08" db="EMBL/GenBank/DDBJ databases">
        <authorList>
            <person name="Kucharzyk K."/>
            <person name="Murdoch R.W."/>
            <person name="Higgins S."/>
            <person name="Loffler F."/>
        </authorList>
    </citation>
    <scope>NUCLEOTIDE SEQUENCE</scope>
</reference>
<organism evidence="1">
    <name type="scientific">bioreactor metagenome</name>
    <dbReference type="NCBI Taxonomy" id="1076179"/>
    <lineage>
        <taxon>unclassified sequences</taxon>
        <taxon>metagenomes</taxon>
        <taxon>ecological metagenomes</taxon>
    </lineage>
</organism>
<proteinExistence type="predicted"/>
<evidence type="ECO:0000313" key="1">
    <source>
        <dbReference type="EMBL" id="MPM79874.1"/>
    </source>
</evidence>
<gene>
    <name evidence="1" type="ORF">SDC9_126916</name>
</gene>